<dbReference type="EMBL" id="BEXD01003898">
    <property type="protein sequence ID" value="GBC03658.1"/>
    <property type="molecule type" value="Genomic_DNA"/>
</dbReference>
<evidence type="ECO:0000313" key="1">
    <source>
        <dbReference type="EMBL" id="GBC03658.1"/>
    </source>
</evidence>
<accession>A0A2Z6RL53</accession>
<name>A0A2Z6RL53_9GLOM</name>
<gene>
    <name evidence="1" type="ORF">RclHR1_05240007</name>
</gene>
<keyword evidence="2" id="KW-1185">Reference proteome</keyword>
<evidence type="ECO:0008006" key="3">
    <source>
        <dbReference type="Google" id="ProtNLM"/>
    </source>
</evidence>
<dbReference type="AlphaFoldDB" id="A0A2Z6RL53"/>
<protein>
    <recommendedName>
        <fullName evidence="3">Protein kinase domain-containing protein</fullName>
    </recommendedName>
</protein>
<proteinExistence type="predicted"/>
<sequence length="142" mass="16711">MSHHAGSEKTYGKCLDCSRQRTAVAWCKNCDIAFFRDNLRHWSSGNSKIDEVIKYTQLNAKESMDYLEWIEFSQFELIENINKRGAFSSIYSAIWMEGPRWNLDEEAEVWSRTGPIKVILKRLDNSQNINQEFINKVNKHFI</sequence>
<evidence type="ECO:0000313" key="2">
    <source>
        <dbReference type="Proteomes" id="UP000247702"/>
    </source>
</evidence>
<reference evidence="1 2" key="1">
    <citation type="submission" date="2017-11" db="EMBL/GenBank/DDBJ databases">
        <title>The genome of Rhizophagus clarus HR1 reveals common genetic basis of auxotrophy among arbuscular mycorrhizal fungi.</title>
        <authorList>
            <person name="Kobayashi Y."/>
        </authorList>
    </citation>
    <scope>NUCLEOTIDE SEQUENCE [LARGE SCALE GENOMIC DNA]</scope>
    <source>
        <strain evidence="1 2">HR1</strain>
    </source>
</reference>
<comment type="caution">
    <text evidence="1">The sequence shown here is derived from an EMBL/GenBank/DDBJ whole genome shotgun (WGS) entry which is preliminary data.</text>
</comment>
<organism evidence="1 2">
    <name type="scientific">Rhizophagus clarus</name>
    <dbReference type="NCBI Taxonomy" id="94130"/>
    <lineage>
        <taxon>Eukaryota</taxon>
        <taxon>Fungi</taxon>
        <taxon>Fungi incertae sedis</taxon>
        <taxon>Mucoromycota</taxon>
        <taxon>Glomeromycotina</taxon>
        <taxon>Glomeromycetes</taxon>
        <taxon>Glomerales</taxon>
        <taxon>Glomeraceae</taxon>
        <taxon>Rhizophagus</taxon>
    </lineage>
</organism>
<dbReference type="Proteomes" id="UP000247702">
    <property type="component" value="Unassembled WGS sequence"/>
</dbReference>